<protein>
    <submittedName>
        <fullName evidence="5">Uncharacterized protein</fullName>
    </submittedName>
</protein>
<dbReference type="EMBL" id="LAQI01000288">
    <property type="protein sequence ID" value="KKY13543.1"/>
    <property type="molecule type" value="Genomic_DNA"/>
</dbReference>
<feature type="region of interest" description="Disordered" evidence="1">
    <location>
        <begin position="550"/>
        <end position="577"/>
    </location>
</feature>
<feature type="compositionally biased region" description="Polar residues" evidence="1">
    <location>
        <begin position="247"/>
        <end position="263"/>
    </location>
</feature>
<dbReference type="PANTHER" id="PTHR28014:SF1">
    <property type="entry name" value="NEGATIVE REGULATOR OF RAS-CAMP PATHWAY"/>
    <property type="match status" value="1"/>
</dbReference>
<feature type="domain" description="Nitrogen regulatory protein areA GATA-like" evidence="2">
    <location>
        <begin position="31"/>
        <end position="58"/>
    </location>
</feature>
<feature type="compositionally biased region" description="Basic and acidic residues" evidence="1">
    <location>
        <begin position="129"/>
        <end position="143"/>
    </location>
</feature>
<comment type="caution">
    <text evidence="5">The sequence shown here is derived from an EMBL/GenBank/DDBJ whole genome shotgun (WGS) entry which is preliminary data.</text>
</comment>
<dbReference type="OrthoDB" id="5054775at2759"/>
<evidence type="ECO:0000256" key="1">
    <source>
        <dbReference type="SAM" id="MobiDB-lite"/>
    </source>
</evidence>
<feature type="compositionally biased region" description="Polar residues" evidence="1">
    <location>
        <begin position="201"/>
        <end position="214"/>
    </location>
</feature>
<dbReference type="Proteomes" id="UP001430584">
    <property type="component" value="Unassembled WGS sequence"/>
</dbReference>
<evidence type="ECO:0000313" key="7">
    <source>
        <dbReference type="Proteomes" id="UP000034182"/>
    </source>
</evidence>
<feature type="region of interest" description="Disordered" evidence="1">
    <location>
        <begin position="84"/>
        <end position="143"/>
    </location>
</feature>
<feature type="compositionally biased region" description="Low complexity" evidence="1">
    <location>
        <begin position="226"/>
        <end position="235"/>
    </location>
</feature>
<feature type="compositionally biased region" description="Basic and acidic residues" evidence="1">
    <location>
        <begin position="335"/>
        <end position="351"/>
    </location>
</feature>
<feature type="compositionally biased region" description="Polar residues" evidence="1">
    <location>
        <begin position="300"/>
        <end position="320"/>
    </location>
</feature>
<evidence type="ECO:0000313" key="9">
    <source>
        <dbReference type="Proteomes" id="UP001430584"/>
    </source>
</evidence>
<feature type="compositionally biased region" description="Polar residues" evidence="1">
    <location>
        <begin position="440"/>
        <end position="459"/>
    </location>
</feature>
<feature type="compositionally biased region" description="Polar residues" evidence="1">
    <location>
        <begin position="423"/>
        <end position="432"/>
    </location>
</feature>
<dbReference type="PANTHER" id="PTHR28014">
    <property type="entry name" value="NEGATIVE REGULATOR OF RAS-CAMP PATHWAY"/>
    <property type="match status" value="1"/>
</dbReference>
<dbReference type="Pfam" id="PF11702">
    <property type="entry name" value="DUF3295"/>
    <property type="match status" value="1"/>
</dbReference>
<dbReference type="EMBL" id="MSZU01000080">
    <property type="protein sequence ID" value="OMP86572.1"/>
    <property type="molecule type" value="Genomic_DNA"/>
</dbReference>
<dbReference type="GO" id="GO:0000122">
    <property type="term" value="P:negative regulation of transcription by RNA polymerase II"/>
    <property type="evidence" value="ECO:0007669"/>
    <property type="project" value="TreeGrafter"/>
</dbReference>
<feature type="compositionally biased region" description="Pro residues" evidence="1">
    <location>
        <begin position="464"/>
        <end position="476"/>
    </location>
</feature>
<keyword evidence="9" id="KW-1185">Reference proteome</keyword>
<feature type="domain" description="DUF3295" evidence="3">
    <location>
        <begin position="93"/>
        <end position="594"/>
    </location>
</feature>
<gene>
    <name evidence="6" type="ORF">BK809_0003743</name>
    <name evidence="4" type="ORF">SLS55_009038</name>
    <name evidence="5" type="ORF">UCDDS831_g08910</name>
</gene>
<dbReference type="Proteomes" id="UP000190776">
    <property type="component" value="Unassembled WGS sequence"/>
</dbReference>
<evidence type="ECO:0000259" key="2">
    <source>
        <dbReference type="Pfam" id="PF08550"/>
    </source>
</evidence>
<reference evidence="4 9" key="4">
    <citation type="submission" date="2024-02" db="EMBL/GenBank/DDBJ databases">
        <title>De novo assembly and annotation of 12 fungi associated with fruit tree decline syndrome in Ontario, Canada.</title>
        <authorList>
            <person name="Sulman M."/>
            <person name="Ellouze W."/>
            <person name="Ilyukhin E."/>
        </authorList>
    </citation>
    <scope>NUCLEOTIDE SEQUENCE [LARGE SCALE GENOMIC DNA]</scope>
    <source>
        <strain evidence="4 9">FDS-637</strain>
    </source>
</reference>
<evidence type="ECO:0000313" key="5">
    <source>
        <dbReference type="EMBL" id="KKY13543.1"/>
    </source>
</evidence>
<reference evidence="5 7" key="1">
    <citation type="submission" date="2015-03" db="EMBL/GenBank/DDBJ databases">
        <authorList>
            <person name="Morales-Cruz A."/>
            <person name="Amrine K.C."/>
            <person name="Cantu D."/>
        </authorList>
    </citation>
    <scope>NUCLEOTIDE SEQUENCE [LARGE SCALE GENOMIC DNA]</scope>
    <source>
        <strain evidence="5">DS831</strain>
    </source>
</reference>
<dbReference type="STRING" id="420778.A0A0G2FNP4"/>
<dbReference type="GO" id="GO:0005737">
    <property type="term" value="C:cytoplasm"/>
    <property type="evidence" value="ECO:0007669"/>
    <property type="project" value="TreeGrafter"/>
</dbReference>
<dbReference type="Pfam" id="PF08550">
    <property type="entry name" value="GATA_AreA"/>
    <property type="match status" value="1"/>
</dbReference>
<dbReference type="Proteomes" id="UP000034182">
    <property type="component" value="Unassembled WGS sequence"/>
</dbReference>
<sequence>MPFKPQIPILQVESTAIHTVDTRSAEQLFGLWSVFSKCAETMEEGRRLENLSWRLWNRETFCCAPEHPNPNASLFTTPRWSYTRKTSDSGSLSIPALSSSVESDDSDDRVDSASTLQSATSSRPHIRRHDSTESRNRGTEKHLTPVDLESLVICIKEKKDLEPLAPLPMPAPEQQGQESAPEQRVEESNPPPANPKPQMVPESSTSTVATTLDSDLSKMSPPVIGSDSSTSTDSSAHSVVRGFSPGRVSSSYRSRTNLQQQAMPTPIIRQPQHTAPAPMQMQKKKGAMFTLGGSSDEDGNSSLETHMQMSQMSNARSSLSDGLRKPQGVSRKQTSFKDEISARMPERKAYESEEVFESDSEDEVSDNAIEEDDESQWEDSDDESGPSSVNDKVSFQRVDSKPNLTSRRSLLTTLMHEGDRAQALQNAASRSTPALRRSRTTSPNGPSMGQSPNTHTLRYQPSQPSQPAPPAQPVQPEPEVQQIPRSKPIIMTTSNTHAPPALSPRTTRRNMLTTELTESLRKHLLWERQQKNSTNNAVLKRRHTSTDVKNLKNYPGEAQPSALPTVKEHNAKGNNSWTTNYFDSGLQEYHERGW</sequence>
<accession>A0A0G2FNP4</accession>
<evidence type="ECO:0000313" key="8">
    <source>
        <dbReference type="Proteomes" id="UP000190776"/>
    </source>
</evidence>
<feature type="compositionally biased region" description="Acidic residues" evidence="1">
    <location>
        <begin position="352"/>
        <end position="384"/>
    </location>
</feature>
<dbReference type="GO" id="GO:0031930">
    <property type="term" value="P:mitochondria-nucleus signaling pathway"/>
    <property type="evidence" value="ECO:0007669"/>
    <property type="project" value="TreeGrafter"/>
</dbReference>
<evidence type="ECO:0000259" key="3">
    <source>
        <dbReference type="Pfam" id="PF11702"/>
    </source>
</evidence>
<dbReference type="InterPro" id="IPR021711">
    <property type="entry name" value="DUF3295"/>
</dbReference>
<dbReference type="InterPro" id="IPR013860">
    <property type="entry name" value="AreA_GATA"/>
</dbReference>
<organism evidence="5 7">
    <name type="scientific">Diplodia seriata</name>
    <dbReference type="NCBI Taxonomy" id="420778"/>
    <lineage>
        <taxon>Eukaryota</taxon>
        <taxon>Fungi</taxon>
        <taxon>Dikarya</taxon>
        <taxon>Ascomycota</taxon>
        <taxon>Pezizomycotina</taxon>
        <taxon>Dothideomycetes</taxon>
        <taxon>Dothideomycetes incertae sedis</taxon>
        <taxon>Botryosphaeriales</taxon>
        <taxon>Botryosphaeriaceae</taxon>
        <taxon>Diplodia</taxon>
    </lineage>
</organism>
<feature type="compositionally biased region" description="Low complexity" evidence="1">
    <location>
        <begin position="88"/>
        <end position="101"/>
    </location>
</feature>
<evidence type="ECO:0000313" key="4">
    <source>
        <dbReference type="EMBL" id="KAL0256643.1"/>
    </source>
</evidence>
<feature type="compositionally biased region" description="Low complexity" evidence="1">
    <location>
        <begin position="404"/>
        <end position="414"/>
    </location>
</feature>
<name>A0A0G2FNP4_9PEZI</name>
<reference evidence="5 7" key="2">
    <citation type="submission" date="2015-05" db="EMBL/GenBank/DDBJ databases">
        <title>Distinctive expansion of gene families associated with plant cell wall degradation and secondary metabolism in the genomes of grapevine trunk pathogens.</title>
        <authorList>
            <person name="Lawrence D.P."/>
            <person name="Travadon R."/>
            <person name="Rolshausen P.E."/>
            <person name="Baumgartner K."/>
        </authorList>
    </citation>
    <scope>NUCLEOTIDE SEQUENCE [LARGE SCALE GENOMIC DNA]</scope>
    <source>
        <strain evidence="5">DS831</strain>
    </source>
</reference>
<dbReference type="GO" id="GO:0006808">
    <property type="term" value="P:regulation of nitrogen utilization"/>
    <property type="evidence" value="ECO:0007669"/>
    <property type="project" value="TreeGrafter"/>
</dbReference>
<dbReference type="InterPro" id="IPR053043">
    <property type="entry name" value="Ras-cAMP_regulatory"/>
</dbReference>
<evidence type="ECO:0000313" key="6">
    <source>
        <dbReference type="EMBL" id="OMP86572.1"/>
    </source>
</evidence>
<feature type="region of interest" description="Disordered" evidence="1">
    <location>
        <begin position="163"/>
        <end position="481"/>
    </location>
</feature>
<dbReference type="EMBL" id="JAJVCZ030000009">
    <property type="protein sequence ID" value="KAL0256643.1"/>
    <property type="molecule type" value="Genomic_DNA"/>
</dbReference>
<proteinExistence type="predicted"/>
<dbReference type="AlphaFoldDB" id="A0A0G2FNP4"/>
<reference evidence="6 8" key="3">
    <citation type="submission" date="2017-01" db="EMBL/GenBank/DDBJ databases">
        <title>Draft genome sequence of Diplodia seriata F98.1, a fungal species involved in grapevine trunk diseases.</title>
        <authorList>
            <person name="Robert-Siegwald G."/>
            <person name="Vallet J."/>
            <person name="Abou-Mansour E."/>
            <person name="Xu J."/>
            <person name="Rey P."/>
            <person name="Bertsch C."/>
            <person name="Rego C."/>
            <person name="Larignon P."/>
            <person name="Fontaine F."/>
            <person name="Lebrun M.-H."/>
        </authorList>
    </citation>
    <scope>NUCLEOTIDE SEQUENCE [LARGE SCALE GENOMIC DNA]</scope>
    <source>
        <strain evidence="6 8">F98.1</strain>
    </source>
</reference>